<dbReference type="GO" id="GO:0005874">
    <property type="term" value="C:microtubule"/>
    <property type="evidence" value="ECO:0007669"/>
    <property type="project" value="UniProtKB-KW"/>
</dbReference>
<dbReference type="InterPro" id="IPR025913">
    <property type="entry name" value="Cep57_CLD"/>
</dbReference>
<dbReference type="AlphaFoldDB" id="A0A6P6NE95"/>
<accession>A0A6P6NE95</accession>
<comment type="similarity">
    <text evidence="2">Belongs to the translokin family.</text>
</comment>
<evidence type="ECO:0000256" key="1">
    <source>
        <dbReference type="ARBA" id="ARBA00004300"/>
    </source>
</evidence>
<dbReference type="Proteomes" id="UP000515129">
    <property type="component" value="Unplaced"/>
</dbReference>
<dbReference type="GO" id="GO:0042802">
    <property type="term" value="F:identical protein binding"/>
    <property type="evidence" value="ECO:0007669"/>
    <property type="project" value="InterPro"/>
</dbReference>
<dbReference type="PANTHER" id="PTHR19336">
    <property type="entry name" value="UNCHARACTERIZED DUF1167"/>
    <property type="match status" value="1"/>
</dbReference>
<dbReference type="PANTHER" id="PTHR19336:SF11">
    <property type="entry name" value="CENTROSOMAL PROTEIN OF 57 KDA"/>
    <property type="match status" value="1"/>
</dbReference>
<feature type="coiled-coil region" evidence="7">
    <location>
        <begin position="63"/>
        <end position="208"/>
    </location>
</feature>
<dbReference type="Pfam" id="PF14073">
    <property type="entry name" value="Cep57_CLD"/>
    <property type="match status" value="1"/>
</dbReference>
<evidence type="ECO:0000256" key="2">
    <source>
        <dbReference type="ARBA" id="ARBA00008179"/>
    </source>
</evidence>
<comment type="subcellular location">
    <subcellularLocation>
        <location evidence="1">Cytoplasm</location>
        <location evidence="1">Cytoskeleton</location>
        <location evidence="1">Microtubule organizing center</location>
        <location evidence="1">Centrosome</location>
    </subcellularLocation>
</comment>
<organism evidence="11 12">
    <name type="scientific">Carassius auratus</name>
    <name type="common">Goldfish</name>
    <dbReference type="NCBI Taxonomy" id="7957"/>
    <lineage>
        <taxon>Eukaryota</taxon>
        <taxon>Metazoa</taxon>
        <taxon>Chordata</taxon>
        <taxon>Craniata</taxon>
        <taxon>Vertebrata</taxon>
        <taxon>Euteleostomi</taxon>
        <taxon>Actinopterygii</taxon>
        <taxon>Neopterygii</taxon>
        <taxon>Teleostei</taxon>
        <taxon>Ostariophysi</taxon>
        <taxon>Cypriniformes</taxon>
        <taxon>Cyprinidae</taxon>
        <taxon>Cyprininae</taxon>
        <taxon>Carassius</taxon>
    </lineage>
</organism>
<keyword evidence="3" id="KW-0963">Cytoplasm</keyword>
<feature type="domain" description="Cep57 centrosome localisation" evidence="10">
    <location>
        <begin position="97"/>
        <end position="222"/>
    </location>
</feature>
<dbReference type="Gene3D" id="1.20.58.90">
    <property type="match status" value="1"/>
</dbReference>
<feature type="compositionally biased region" description="Basic residues" evidence="8">
    <location>
        <begin position="229"/>
        <end position="243"/>
    </location>
</feature>
<dbReference type="Pfam" id="PF06657">
    <property type="entry name" value="Cep57_MT_bd"/>
    <property type="match status" value="1"/>
</dbReference>
<keyword evidence="6" id="KW-0206">Cytoskeleton</keyword>
<protein>
    <submittedName>
        <fullName evidence="12">Centrosomal protein of 57 kDa-like</fullName>
    </submittedName>
</protein>
<dbReference type="InterPro" id="IPR024957">
    <property type="entry name" value="Cep57_MT-bd_dom"/>
</dbReference>
<dbReference type="GeneID" id="113078387"/>
<dbReference type="GO" id="GO:0043015">
    <property type="term" value="F:gamma-tubulin binding"/>
    <property type="evidence" value="ECO:0007669"/>
    <property type="project" value="InterPro"/>
</dbReference>
<feature type="region of interest" description="Disordered" evidence="8">
    <location>
        <begin position="1"/>
        <end position="47"/>
    </location>
</feature>
<dbReference type="KEGG" id="caua:113078387"/>
<evidence type="ECO:0000259" key="9">
    <source>
        <dbReference type="Pfam" id="PF06657"/>
    </source>
</evidence>
<evidence type="ECO:0000256" key="4">
    <source>
        <dbReference type="ARBA" id="ARBA00022701"/>
    </source>
</evidence>
<name>A0A6P6NE95_CARAU</name>
<evidence type="ECO:0000256" key="8">
    <source>
        <dbReference type="SAM" id="MobiDB-lite"/>
    </source>
</evidence>
<gene>
    <name evidence="12" type="primary">LOC113078387</name>
</gene>
<sequence length="424" mass="48311">MDSSSKPSARREKESVTAPHRGRPKSDSGSLTSHTEYPSRRPFTNTPLTFTNRAVRAFPESSGAEILSALKNLQEKIRRLELERCDAQQKLQTVSTHSDHTHTNHDLLSQLSAAETRCSRLEKQLEHMRKTVRNTESDRSAVLRRQVSLERLGSADRTDVQLKLQKLDLLEQEYHRLTETQCSTERKIRQLERKLQEEEHQRKLVQDKAAQLQTGLEANRLLIQSVSPRPHKSSRNNPKKLSAKRNPSQPHYRLSLGDVPFVTGMSTGSSHSVRANVQHVLHLMKQHHPQLCNERVLGHAPSTNHSARQASSSSSSSSSCGEELSELLLTLQDEFGQMSFEQQELARQIQSCGSNRLRQDLEREMETLMKRMENKGEQIAKVRRHQTQCGQQSAGLLKVRDGGDSLRLLKDMRSLQTSLRSWEH</sequence>
<feature type="compositionally biased region" description="Polar residues" evidence="8">
    <location>
        <begin position="27"/>
        <end position="47"/>
    </location>
</feature>
<feature type="domain" description="Cep57 centrosome microtubule-binding" evidence="9">
    <location>
        <begin position="313"/>
        <end position="385"/>
    </location>
</feature>
<dbReference type="RefSeq" id="XP_026106501.1">
    <property type="nucleotide sequence ID" value="XM_026250716.1"/>
</dbReference>
<evidence type="ECO:0000313" key="11">
    <source>
        <dbReference type="Proteomes" id="UP000515129"/>
    </source>
</evidence>
<proteinExistence type="inferred from homology"/>
<dbReference type="InterPro" id="IPR051756">
    <property type="entry name" value="Centrosomal_MT-associated"/>
</dbReference>
<dbReference type="GO" id="GO:0008017">
    <property type="term" value="F:microtubule binding"/>
    <property type="evidence" value="ECO:0007669"/>
    <property type="project" value="InterPro"/>
</dbReference>
<evidence type="ECO:0000313" key="12">
    <source>
        <dbReference type="RefSeq" id="XP_026106501.1"/>
    </source>
</evidence>
<reference evidence="12" key="1">
    <citation type="submission" date="2025-08" db="UniProtKB">
        <authorList>
            <consortium name="RefSeq"/>
        </authorList>
    </citation>
    <scope>IDENTIFICATION</scope>
    <source>
        <strain evidence="12">Wakin</strain>
        <tissue evidence="12">Muscle</tissue>
    </source>
</reference>
<keyword evidence="4" id="KW-0493">Microtubule</keyword>
<evidence type="ECO:0000256" key="6">
    <source>
        <dbReference type="ARBA" id="ARBA00023212"/>
    </source>
</evidence>
<evidence type="ECO:0000256" key="7">
    <source>
        <dbReference type="SAM" id="Coils"/>
    </source>
</evidence>
<feature type="region of interest" description="Disordered" evidence="8">
    <location>
        <begin position="222"/>
        <end position="255"/>
    </location>
</feature>
<keyword evidence="11" id="KW-1185">Reference proteome</keyword>
<evidence type="ECO:0000256" key="3">
    <source>
        <dbReference type="ARBA" id="ARBA00022490"/>
    </source>
</evidence>
<keyword evidence="5 7" id="KW-0175">Coiled coil</keyword>
<dbReference type="OrthoDB" id="76453at2759"/>
<dbReference type="GO" id="GO:0005813">
    <property type="term" value="C:centrosome"/>
    <property type="evidence" value="ECO:0007669"/>
    <property type="project" value="UniProtKB-SubCell"/>
</dbReference>
<evidence type="ECO:0000256" key="5">
    <source>
        <dbReference type="ARBA" id="ARBA00023054"/>
    </source>
</evidence>
<evidence type="ECO:0000259" key="10">
    <source>
        <dbReference type="Pfam" id="PF14073"/>
    </source>
</evidence>